<proteinExistence type="evidence at transcript level"/>
<dbReference type="Pfam" id="PF02458">
    <property type="entry name" value="Transferase"/>
    <property type="match status" value="1"/>
</dbReference>
<dbReference type="EMBL" id="KY978748">
    <property type="protein sequence ID" value="ART34013.1"/>
    <property type="molecule type" value="mRNA"/>
</dbReference>
<reference evidence="4" key="1">
    <citation type="submission" date="2017-04" db="EMBL/GenBank/DDBJ databases">
        <authorList>
            <person name="Afonso C.L."/>
            <person name="Miller P.J."/>
            <person name="Scott M.A."/>
            <person name="Spackman E."/>
            <person name="Goraichik I."/>
            <person name="Dimitrov K.M."/>
            <person name="Suarez D.L."/>
            <person name="Swayne D.E."/>
        </authorList>
    </citation>
    <scope>NUCLEOTIDE SEQUENCE</scope>
</reference>
<keyword evidence="3 4" id="KW-0012">Acyltransferase</keyword>
<sequence length="433" mass="48313">MGGVSNLVSSSCKKIIKPYFPTPTSLRCCKLSYLDQIVGRIYAPMAFFYPKRSDIIKPSVNISQHLQNSLSKVLTHYYPYAGKLNDNVSVDCNDSGVEFFTTKINCPMSEIVNNPYADKQDLVFPKGIACTPSYEGSLAVIQLSHFDCGGFAISACVTHKIGDAYTIGNFINDWATITRDPSSKILPGPQFNGASFFPPSNDLPNESNFIVPKSKECLSRSFDFSQSKLASLKSRVINSLPEVKNLTDTEIVSAFIYQRAMATKNAVVGSIQPSLLIQAANLRPPVPKSTMGNIGSFFSVQTTEENEIDLPSLVGKLRKAKEEYRQKYKHAKTNELLPITIGLYRDADEFLVNNCYDIYRFSSIKKFPLYDVDFGWGKPERVSLPSNCPVRNFFALVDNKARDGMEVIMYMKEQDILALDKDEELLEFASPST</sequence>
<name>A0A1Y0B7H1_9SOLA</name>
<organism evidence="4">
    <name type="scientific">Salpiglossis sinuata</name>
    <name type="common">painted tongue</name>
    <dbReference type="NCBI Taxonomy" id="33121"/>
    <lineage>
        <taxon>Eukaryota</taxon>
        <taxon>Viridiplantae</taxon>
        <taxon>Streptophyta</taxon>
        <taxon>Embryophyta</taxon>
        <taxon>Tracheophyta</taxon>
        <taxon>Spermatophyta</taxon>
        <taxon>Magnoliopsida</taxon>
        <taxon>eudicotyledons</taxon>
        <taxon>Gunneridae</taxon>
        <taxon>Pentapetalae</taxon>
        <taxon>asterids</taxon>
        <taxon>lamiids</taxon>
        <taxon>Solanales</taxon>
        <taxon>Solanaceae</taxon>
        <taxon>Cestroideae</taxon>
        <taxon>Salpiglossideae</taxon>
        <taxon>Salpiglossis</taxon>
    </lineage>
</organism>
<protein>
    <submittedName>
        <fullName evidence="4">Acylsugar acyltransferase 3</fullName>
    </submittedName>
</protein>
<evidence type="ECO:0000256" key="1">
    <source>
        <dbReference type="ARBA" id="ARBA00009861"/>
    </source>
</evidence>
<accession>A0A1Y0B7H1</accession>
<keyword evidence="2 4" id="KW-0808">Transferase</keyword>
<evidence type="ECO:0000256" key="2">
    <source>
        <dbReference type="ARBA" id="ARBA00022679"/>
    </source>
</evidence>
<evidence type="ECO:0000313" key="4">
    <source>
        <dbReference type="EMBL" id="ART34013.1"/>
    </source>
</evidence>
<dbReference type="InterPro" id="IPR023213">
    <property type="entry name" value="CAT-like_dom_sf"/>
</dbReference>
<comment type="similarity">
    <text evidence="1">Belongs to the plant acyltransferase family.</text>
</comment>
<evidence type="ECO:0000256" key="3">
    <source>
        <dbReference type="ARBA" id="ARBA00023315"/>
    </source>
</evidence>
<dbReference type="PANTHER" id="PTHR31623">
    <property type="entry name" value="F21J9.9"/>
    <property type="match status" value="1"/>
</dbReference>
<dbReference type="PANTHER" id="PTHR31623:SF41">
    <property type="entry name" value="ACYLSUGAR ACYLTRANSFERASE 3-LIKE"/>
    <property type="match status" value="1"/>
</dbReference>
<dbReference type="AlphaFoldDB" id="A0A1Y0B7H1"/>
<dbReference type="Gene3D" id="3.30.559.10">
    <property type="entry name" value="Chloramphenicol acetyltransferase-like domain"/>
    <property type="match status" value="2"/>
</dbReference>
<dbReference type="GO" id="GO:0016746">
    <property type="term" value="F:acyltransferase activity"/>
    <property type="evidence" value="ECO:0007669"/>
    <property type="project" value="UniProtKB-KW"/>
</dbReference>